<comment type="caution">
    <text evidence="1">The sequence shown here is derived from an EMBL/GenBank/DDBJ whole genome shotgun (WGS) entry which is preliminary data.</text>
</comment>
<dbReference type="Proteomes" id="UP000052012">
    <property type="component" value="Unassembled WGS sequence"/>
</dbReference>
<name>A0A0R2ASC7_9LACO</name>
<accession>A0A0R2ASC7</accession>
<dbReference type="STRING" id="1423781.FD06_GL000277"/>
<dbReference type="InterPro" id="IPR022555">
    <property type="entry name" value="DUF2577"/>
</dbReference>
<sequence>MAGEYLLKQFNKRGGHASEYSDVVFGKVVSKSPLKIEVSNTLILTEDFLTLGRNVTDHKEKISIVKDSDKMIINKPEDKTKDIEIMVKQHLEEGDAVAMIRKDGGQEFYVFEKLGDD</sequence>
<dbReference type="Pfam" id="PF10844">
    <property type="entry name" value="DUF2577"/>
    <property type="match status" value="1"/>
</dbReference>
<dbReference type="AlphaFoldDB" id="A0A0R2ASC7"/>
<keyword evidence="2" id="KW-1185">Reference proteome</keyword>
<gene>
    <name evidence="1" type="ORF">FD06_GL000277</name>
</gene>
<dbReference type="PATRIC" id="fig|1423781.4.peg.280"/>
<organism evidence="1 2">
    <name type="scientific">Apilactobacillus ozensis DSM 23829 = JCM 17196</name>
    <dbReference type="NCBI Taxonomy" id="1423781"/>
    <lineage>
        <taxon>Bacteria</taxon>
        <taxon>Bacillati</taxon>
        <taxon>Bacillota</taxon>
        <taxon>Bacilli</taxon>
        <taxon>Lactobacillales</taxon>
        <taxon>Lactobacillaceae</taxon>
        <taxon>Apilactobacillus</taxon>
    </lineage>
</organism>
<dbReference type="EMBL" id="AYYQ01000006">
    <property type="protein sequence ID" value="KRM69218.1"/>
    <property type="molecule type" value="Genomic_DNA"/>
</dbReference>
<reference evidence="1 2" key="1">
    <citation type="journal article" date="2015" name="Genome Announc.">
        <title>Expanding the biotechnology potential of lactobacilli through comparative genomics of 213 strains and associated genera.</title>
        <authorList>
            <person name="Sun Z."/>
            <person name="Harris H.M."/>
            <person name="McCann A."/>
            <person name="Guo C."/>
            <person name="Argimon S."/>
            <person name="Zhang W."/>
            <person name="Yang X."/>
            <person name="Jeffery I.B."/>
            <person name="Cooney J.C."/>
            <person name="Kagawa T.F."/>
            <person name="Liu W."/>
            <person name="Song Y."/>
            <person name="Salvetti E."/>
            <person name="Wrobel A."/>
            <person name="Rasinkangas P."/>
            <person name="Parkhill J."/>
            <person name="Rea M.C."/>
            <person name="O'Sullivan O."/>
            <person name="Ritari J."/>
            <person name="Douillard F.P."/>
            <person name="Paul Ross R."/>
            <person name="Yang R."/>
            <person name="Briner A.E."/>
            <person name="Felis G.E."/>
            <person name="de Vos W.M."/>
            <person name="Barrangou R."/>
            <person name="Klaenhammer T.R."/>
            <person name="Caufield P.W."/>
            <person name="Cui Y."/>
            <person name="Zhang H."/>
            <person name="O'Toole P.W."/>
        </authorList>
    </citation>
    <scope>NUCLEOTIDE SEQUENCE [LARGE SCALE GENOMIC DNA]</scope>
    <source>
        <strain evidence="1 2">DSM 23829</strain>
    </source>
</reference>
<dbReference type="RefSeq" id="WP_056965766.1">
    <property type="nucleotide sequence ID" value="NZ_AYYQ01000006.1"/>
</dbReference>
<proteinExistence type="predicted"/>
<protein>
    <recommendedName>
        <fullName evidence="3">DUF2577 domain-containing protein</fullName>
    </recommendedName>
</protein>
<evidence type="ECO:0008006" key="3">
    <source>
        <dbReference type="Google" id="ProtNLM"/>
    </source>
</evidence>
<evidence type="ECO:0000313" key="1">
    <source>
        <dbReference type="EMBL" id="KRM69218.1"/>
    </source>
</evidence>
<evidence type="ECO:0000313" key="2">
    <source>
        <dbReference type="Proteomes" id="UP000052012"/>
    </source>
</evidence>